<dbReference type="Gene3D" id="3.30.1200.10">
    <property type="entry name" value="YggU-like"/>
    <property type="match status" value="1"/>
</dbReference>
<dbReference type="SUPFAM" id="SSF69786">
    <property type="entry name" value="YggU-like"/>
    <property type="match status" value="1"/>
</dbReference>
<dbReference type="InterPro" id="IPR036591">
    <property type="entry name" value="YggU-like_sf"/>
</dbReference>
<dbReference type="AlphaFoldDB" id="A0A810MVA2"/>
<dbReference type="NCBIfam" id="TIGR00251">
    <property type="entry name" value="DUF167 family protein"/>
    <property type="match status" value="1"/>
</dbReference>
<sequence>MTSAGGRRTAGEPTPSGSLTVAVRVKPGVSRARVGGCHEGPYGPALVVAVNAPPVDGRATEAVRRALAAALDVRPAAVTLRTGTTSRDKVFAVDGPVPLLDARLRRLRDGSAD</sequence>
<comment type="similarity">
    <text evidence="1 2">Belongs to the UPF0235 family.</text>
</comment>
<reference evidence="4" key="1">
    <citation type="submission" date="2020-08" db="EMBL/GenBank/DDBJ databases">
        <title>Whole genome shotgun sequence of Polymorphospora rubra NBRC 101157.</title>
        <authorList>
            <person name="Komaki H."/>
            <person name="Tamura T."/>
        </authorList>
    </citation>
    <scope>NUCLEOTIDE SEQUENCE</scope>
    <source>
        <strain evidence="4">NBRC 101157</strain>
    </source>
</reference>
<accession>A0A810MVA2</accession>
<keyword evidence="5" id="KW-1185">Reference proteome</keyword>
<gene>
    <name evidence="4" type="ORF">Prubr_03760</name>
</gene>
<evidence type="ECO:0000313" key="5">
    <source>
        <dbReference type="Proteomes" id="UP000680866"/>
    </source>
</evidence>
<dbReference type="HAMAP" id="MF_00634">
    <property type="entry name" value="UPF0235"/>
    <property type="match status" value="1"/>
</dbReference>
<evidence type="ECO:0000256" key="1">
    <source>
        <dbReference type="ARBA" id="ARBA00010364"/>
    </source>
</evidence>
<dbReference type="EMBL" id="AP023359">
    <property type="protein sequence ID" value="BCJ63355.1"/>
    <property type="molecule type" value="Genomic_DNA"/>
</dbReference>
<organism evidence="4 5">
    <name type="scientific">Polymorphospora rubra</name>
    <dbReference type="NCBI Taxonomy" id="338584"/>
    <lineage>
        <taxon>Bacteria</taxon>
        <taxon>Bacillati</taxon>
        <taxon>Actinomycetota</taxon>
        <taxon>Actinomycetes</taxon>
        <taxon>Micromonosporales</taxon>
        <taxon>Micromonosporaceae</taxon>
        <taxon>Polymorphospora</taxon>
    </lineage>
</organism>
<dbReference type="KEGG" id="pry:Prubr_03760"/>
<evidence type="ECO:0000256" key="3">
    <source>
        <dbReference type="SAM" id="MobiDB-lite"/>
    </source>
</evidence>
<feature type="region of interest" description="Disordered" evidence="3">
    <location>
        <begin position="1"/>
        <end position="20"/>
    </location>
</feature>
<dbReference type="SMART" id="SM01152">
    <property type="entry name" value="DUF167"/>
    <property type="match status" value="1"/>
</dbReference>
<name>A0A810MVA2_9ACTN</name>
<evidence type="ECO:0000313" key="4">
    <source>
        <dbReference type="EMBL" id="BCJ63355.1"/>
    </source>
</evidence>
<dbReference type="GO" id="GO:0005737">
    <property type="term" value="C:cytoplasm"/>
    <property type="evidence" value="ECO:0007669"/>
    <property type="project" value="TreeGrafter"/>
</dbReference>
<dbReference type="RefSeq" id="WP_212820969.1">
    <property type="nucleotide sequence ID" value="NZ_AP023359.1"/>
</dbReference>
<dbReference type="Proteomes" id="UP000680866">
    <property type="component" value="Chromosome"/>
</dbReference>
<evidence type="ECO:0000256" key="2">
    <source>
        <dbReference type="HAMAP-Rule" id="MF_00634"/>
    </source>
</evidence>
<protein>
    <recommendedName>
        <fullName evidence="2">UPF0235 protein Prubr_03760</fullName>
    </recommendedName>
</protein>
<dbReference type="InterPro" id="IPR003746">
    <property type="entry name" value="DUF167"/>
</dbReference>
<dbReference type="PANTHER" id="PTHR13420:SF7">
    <property type="entry name" value="UPF0235 PROTEIN C15ORF40"/>
    <property type="match status" value="1"/>
</dbReference>
<dbReference type="PANTHER" id="PTHR13420">
    <property type="entry name" value="UPF0235 PROTEIN C15ORF40"/>
    <property type="match status" value="1"/>
</dbReference>
<dbReference type="Pfam" id="PF02594">
    <property type="entry name" value="DUF167"/>
    <property type="match status" value="1"/>
</dbReference>
<proteinExistence type="inferred from homology"/>